<evidence type="ECO:0000256" key="1">
    <source>
        <dbReference type="ARBA" id="ARBA00022679"/>
    </source>
</evidence>
<evidence type="ECO:0000313" key="5">
    <source>
        <dbReference type="Proteomes" id="UP001139311"/>
    </source>
</evidence>
<dbReference type="EMBL" id="JAJAQI010000001">
    <property type="protein sequence ID" value="MCB4820303.1"/>
    <property type="molecule type" value="Genomic_DNA"/>
</dbReference>
<accession>A0A9X1IBH2</accession>
<keyword evidence="5" id="KW-1185">Reference proteome</keyword>
<dbReference type="Pfam" id="PF13673">
    <property type="entry name" value="Acetyltransf_10"/>
    <property type="match status" value="1"/>
</dbReference>
<dbReference type="RefSeq" id="WP_226603356.1">
    <property type="nucleotide sequence ID" value="NZ_JAJAQI010000001.1"/>
</dbReference>
<dbReference type="Gene3D" id="3.40.630.30">
    <property type="match status" value="1"/>
</dbReference>
<feature type="domain" description="N-acetyltransferase" evidence="3">
    <location>
        <begin position="6"/>
        <end position="177"/>
    </location>
</feature>
<organism evidence="4 5">
    <name type="scientific">Roseicella aerolata</name>
    <dbReference type="NCBI Taxonomy" id="2883479"/>
    <lineage>
        <taxon>Bacteria</taxon>
        <taxon>Pseudomonadati</taxon>
        <taxon>Pseudomonadota</taxon>
        <taxon>Alphaproteobacteria</taxon>
        <taxon>Acetobacterales</taxon>
        <taxon>Roseomonadaceae</taxon>
        <taxon>Roseicella</taxon>
    </lineage>
</organism>
<dbReference type="PANTHER" id="PTHR43877:SF1">
    <property type="entry name" value="ACETYLTRANSFERASE"/>
    <property type="match status" value="1"/>
</dbReference>
<dbReference type="InterPro" id="IPR016181">
    <property type="entry name" value="Acyl_CoA_acyltransferase"/>
</dbReference>
<dbReference type="AlphaFoldDB" id="A0A9X1IBH2"/>
<evidence type="ECO:0000259" key="3">
    <source>
        <dbReference type="PROSITE" id="PS51186"/>
    </source>
</evidence>
<keyword evidence="2" id="KW-0012">Acyltransferase</keyword>
<keyword evidence="1" id="KW-0808">Transferase</keyword>
<dbReference type="Proteomes" id="UP001139311">
    <property type="component" value="Unassembled WGS sequence"/>
</dbReference>
<dbReference type="CDD" id="cd04301">
    <property type="entry name" value="NAT_SF"/>
    <property type="match status" value="1"/>
</dbReference>
<proteinExistence type="predicted"/>
<dbReference type="GO" id="GO:0016747">
    <property type="term" value="F:acyltransferase activity, transferring groups other than amino-acyl groups"/>
    <property type="evidence" value="ECO:0007669"/>
    <property type="project" value="InterPro"/>
</dbReference>
<comment type="caution">
    <text evidence="4">The sequence shown here is derived from an EMBL/GenBank/DDBJ whole genome shotgun (WGS) entry which is preliminary data.</text>
</comment>
<name>A0A9X1IBH2_9PROT</name>
<reference evidence="4" key="1">
    <citation type="submission" date="2021-10" db="EMBL/GenBank/DDBJ databases">
        <title>Roseicella aerolatum sp. nov., isolated from aerosols of e-waste dismantling site.</title>
        <authorList>
            <person name="Qin T."/>
        </authorList>
    </citation>
    <scope>NUCLEOTIDE SEQUENCE</scope>
    <source>
        <strain evidence="4">GB24</strain>
    </source>
</reference>
<gene>
    <name evidence="4" type="ORF">LHA35_00980</name>
</gene>
<dbReference type="InterPro" id="IPR050832">
    <property type="entry name" value="Bact_Acetyltransf"/>
</dbReference>
<evidence type="ECO:0000256" key="2">
    <source>
        <dbReference type="ARBA" id="ARBA00023315"/>
    </source>
</evidence>
<evidence type="ECO:0000313" key="4">
    <source>
        <dbReference type="EMBL" id="MCB4820303.1"/>
    </source>
</evidence>
<dbReference type="PROSITE" id="PS51186">
    <property type="entry name" value="GNAT"/>
    <property type="match status" value="1"/>
</dbReference>
<sequence length="184" mass="19832">MNIQSIAIRPAGMGDYLTLLDMQARAMRQLARDLYTQQEIDCFLNRIGTLESVLLEDGHYWVVLADGAIAASGGWSLRRPGYARREVGGAPAEESALPKIRSVSVDPVHARQGLGRMMMERVEAEILAAGHAEAEVVATLNSVPFYAALGYRPARPVVLDLGAGVHFTGLAMSKTLAPDCRLAA</sequence>
<dbReference type="SUPFAM" id="SSF55729">
    <property type="entry name" value="Acyl-CoA N-acyltransferases (Nat)"/>
    <property type="match status" value="1"/>
</dbReference>
<dbReference type="InterPro" id="IPR000182">
    <property type="entry name" value="GNAT_dom"/>
</dbReference>
<dbReference type="PANTHER" id="PTHR43877">
    <property type="entry name" value="AMINOALKYLPHOSPHONATE N-ACETYLTRANSFERASE-RELATED-RELATED"/>
    <property type="match status" value="1"/>
</dbReference>
<protein>
    <submittedName>
        <fullName evidence="4">GNAT family N-acetyltransferase</fullName>
    </submittedName>
</protein>